<evidence type="ECO:0000256" key="6">
    <source>
        <dbReference type="ARBA" id="ARBA00023027"/>
    </source>
</evidence>
<dbReference type="GO" id="GO:0051287">
    <property type="term" value="F:NAD binding"/>
    <property type="evidence" value="ECO:0007669"/>
    <property type="project" value="InterPro"/>
</dbReference>
<dbReference type="OMA" id="MGKKVWH"/>
<dbReference type="RefSeq" id="XP_016757820.1">
    <property type="nucleotide sequence ID" value="XM_016906937.1"/>
</dbReference>
<evidence type="ECO:0000256" key="2">
    <source>
        <dbReference type="ARBA" id="ARBA00006013"/>
    </source>
</evidence>
<gene>
    <name evidence="10" type="ORF">SEPMUDRAFT_151629</name>
</gene>
<dbReference type="Pfam" id="PF03446">
    <property type="entry name" value="NAD_binding_2"/>
    <property type="match status" value="1"/>
</dbReference>
<dbReference type="GO" id="GO:0005739">
    <property type="term" value="C:mitochondrion"/>
    <property type="evidence" value="ECO:0007669"/>
    <property type="project" value="TreeGrafter"/>
</dbReference>
<evidence type="ECO:0000256" key="1">
    <source>
        <dbReference type="ARBA" id="ARBA00005109"/>
    </source>
</evidence>
<keyword evidence="11" id="KW-1185">Reference proteome</keyword>
<protein>
    <recommendedName>
        <fullName evidence="3">3-hydroxyisobutyrate dehydrogenase</fullName>
        <ecNumber evidence="3">1.1.1.31</ecNumber>
    </recommendedName>
</protein>
<dbReference type="eggNOG" id="KOG0409">
    <property type="taxonomic scope" value="Eukaryota"/>
</dbReference>
<evidence type="ECO:0000256" key="5">
    <source>
        <dbReference type="ARBA" id="ARBA00023002"/>
    </source>
</evidence>
<organism evidence="10 11">
    <name type="scientific">Sphaerulina musiva (strain SO2202)</name>
    <name type="common">Poplar stem canker fungus</name>
    <name type="synonym">Septoria musiva</name>
    <dbReference type="NCBI Taxonomy" id="692275"/>
    <lineage>
        <taxon>Eukaryota</taxon>
        <taxon>Fungi</taxon>
        <taxon>Dikarya</taxon>
        <taxon>Ascomycota</taxon>
        <taxon>Pezizomycotina</taxon>
        <taxon>Dothideomycetes</taxon>
        <taxon>Dothideomycetidae</taxon>
        <taxon>Mycosphaerellales</taxon>
        <taxon>Mycosphaerellaceae</taxon>
        <taxon>Sphaerulina</taxon>
    </lineage>
</organism>
<reference evidence="10 11" key="1">
    <citation type="journal article" date="2012" name="PLoS Pathog.">
        <title>Diverse lifestyles and strategies of plant pathogenesis encoded in the genomes of eighteen Dothideomycetes fungi.</title>
        <authorList>
            <person name="Ohm R.A."/>
            <person name="Feau N."/>
            <person name="Henrissat B."/>
            <person name="Schoch C.L."/>
            <person name="Horwitz B.A."/>
            <person name="Barry K.W."/>
            <person name="Condon B.J."/>
            <person name="Copeland A.C."/>
            <person name="Dhillon B."/>
            <person name="Glaser F."/>
            <person name="Hesse C.N."/>
            <person name="Kosti I."/>
            <person name="LaButti K."/>
            <person name="Lindquist E.A."/>
            <person name="Lucas S."/>
            <person name="Salamov A.A."/>
            <person name="Bradshaw R.E."/>
            <person name="Ciuffetti L."/>
            <person name="Hamelin R.C."/>
            <person name="Kema G.H.J."/>
            <person name="Lawrence C."/>
            <person name="Scott J.A."/>
            <person name="Spatafora J.W."/>
            <person name="Turgeon B.G."/>
            <person name="de Wit P.J.G.M."/>
            <person name="Zhong S."/>
            <person name="Goodwin S.B."/>
            <person name="Grigoriev I.V."/>
        </authorList>
    </citation>
    <scope>NUCLEOTIDE SEQUENCE [LARGE SCALE GENOMIC DNA]</scope>
    <source>
        <strain evidence="10 11">SO2202</strain>
    </source>
</reference>
<evidence type="ECO:0000256" key="7">
    <source>
        <dbReference type="ARBA" id="ARBA00049197"/>
    </source>
</evidence>
<keyword evidence="4" id="KW-0101">Branched-chain amino acid catabolism</keyword>
<dbReference type="AlphaFoldDB" id="N1QI95"/>
<dbReference type="Proteomes" id="UP000016931">
    <property type="component" value="Unassembled WGS sequence"/>
</dbReference>
<dbReference type="PANTHER" id="PTHR22981:SF7">
    <property type="entry name" value="3-HYDROXYISOBUTYRATE DEHYDROGENASE, MITOCHONDRIAL"/>
    <property type="match status" value="1"/>
</dbReference>
<dbReference type="SUPFAM" id="SSF51735">
    <property type="entry name" value="NAD(P)-binding Rossmann-fold domains"/>
    <property type="match status" value="1"/>
</dbReference>
<name>N1QI95_SPHMS</name>
<dbReference type="PANTHER" id="PTHR22981">
    <property type="entry name" value="3-HYDROXYISOBUTYRATE DEHYDROGENASE-RELATED"/>
    <property type="match status" value="1"/>
</dbReference>
<keyword evidence="6" id="KW-0520">NAD</keyword>
<dbReference type="GeneID" id="27904074"/>
<proteinExistence type="inferred from homology"/>
<dbReference type="PROSITE" id="PS00895">
    <property type="entry name" value="3_HYDROXYISOBUT_DH"/>
    <property type="match status" value="1"/>
</dbReference>
<dbReference type="GO" id="GO:0050661">
    <property type="term" value="F:NADP binding"/>
    <property type="evidence" value="ECO:0007669"/>
    <property type="project" value="InterPro"/>
</dbReference>
<evidence type="ECO:0000313" key="10">
    <source>
        <dbReference type="EMBL" id="EMF09699.1"/>
    </source>
</evidence>
<dbReference type="InterPro" id="IPR002204">
    <property type="entry name" value="3-OH-isobutyrate_DH-rel_CS"/>
</dbReference>
<evidence type="ECO:0000259" key="8">
    <source>
        <dbReference type="Pfam" id="PF03446"/>
    </source>
</evidence>
<dbReference type="InterPro" id="IPR006115">
    <property type="entry name" value="6PGDH_NADP-bd"/>
</dbReference>
<dbReference type="HOGENOM" id="CLU_035117_6_1_1"/>
<evidence type="ECO:0000256" key="4">
    <source>
        <dbReference type="ARBA" id="ARBA00022456"/>
    </source>
</evidence>
<dbReference type="SUPFAM" id="SSF48179">
    <property type="entry name" value="6-phosphogluconate dehydrogenase C-terminal domain-like"/>
    <property type="match status" value="1"/>
</dbReference>
<accession>N1QI95</accession>
<evidence type="ECO:0000259" key="9">
    <source>
        <dbReference type="Pfam" id="PF14833"/>
    </source>
</evidence>
<dbReference type="InterPro" id="IPR036291">
    <property type="entry name" value="NAD(P)-bd_dom_sf"/>
</dbReference>
<dbReference type="FunFam" id="1.10.1040.10:FF:000006">
    <property type="entry name" value="3-hydroxyisobutyrate dehydrogenase"/>
    <property type="match status" value="1"/>
</dbReference>
<dbReference type="OrthoDB" id="21615at2759"/>
<dbReference type="InterPro" id="IPR013328">
    <property type="entry name" value="6PGD_dom2"/>
</dbReference>
<feature type="domain" description="6-phosphogluconate dehydrogenase NADP-binding" evidence="8">
    <location>
        <begin position="41"/>
        <end position="214"/>
    </location>
</feature>
<evidence type="ECO:0000313" key="11">
    <source>
        <dbReference type="Proteomes" id="UP000016931"/>
    </source>
</evidence>
<comment type="catalytic activity">
    <reaction evidence="7">
        <text>3-hydroxy-2-methylpropanoate + NAD(+) = 2-methyl-3-oxopropanoate + NADH + H(+)</text>
        <dbReference type="Rhea" id="RHEA:17681"/>
        <dbReference type="ChEBI" id="CHEBI:11805"/>
        <dbReference type="ChEBI" id="CHEBI:15378"/>
        <dbReference type="ChEBI" id="CHEBI:57540"/>
        <dbReference type="ChEBI" id="CHEBI:57700"/>
        <dbReference type="ChEBI" id="CHEBI:57945"/>
        <dbReference type="EC" id="1.1.1.31"/>
    </reaction>
</comment>
<evidence type="ECO:0000256" key="3">
    <source>
        <dbReference type="ARBA" id="ARBA00012991"/>
    </source>
</evidence>
<dbReference type="Gene3D" id="1.10.1040.10">
    <property type="entry name" value="N-(1-d-carboxylethyl)-l-norvaline Dehydrogenase, domain 2"/>
    <property type="match status" value="1"/>
</dbReference>
<keyword evidence="5" id="KW-0560">Oxidoreductase</keyword>
<dbReference type="EC" id="1.1.1.31" evidence="3"/>
<sequence length="357" mass="38034">MTTTTRTIQAARHAVSSATLAGPLSSSRRSFTTATRLHTSYGFIGLGRMGYPMAKNLRTKIKPDDTMIIHDVNEQITKQFVDEMGSVGPVTAAQDVREVAENSSTILTVLPEPHHVQNVFRNMLRPPTLLNNAQPIHSERLFIDCSTIDVRSSAEVSNATFSSGQGKFVDAPMSGGVVGAAAGQLTFMMGAAPELVDRATEILLMMGKRVVHLGPQTSGLKGKLANNYLLALNNIATAEAMNMGVVWGLDPKALADMINTATGKCWPSEVNNPHPGVVEGAPAGRGYEGGFGTALMLKDLKLAMQACAESAITPRLGTHAKDIYAAVEGTPELQGKDFSVVYQYIGGKATDDEKTSM</sequence>
<dbReference type="Gene3D" id="3.40.50.720">
    <property type="entry name" value="NAD(P)-binding Rossmann-like Domain"/>
    <property type="match status" value="1"/>
</dbReference>
<dbReference type="STRING" id="692275.N1QI95"/>
<comment type="similarity">
    <text evidence="2">Belongs to the HIBADH-related family. 3-hydroxyisobutyrate dehydrogenase subfamily.</text>
</comment>
<dbReference type="Pfam" id="PF14833">
    <property type="entry name" value="NAD_binding_11"/>
    <property type="match status" value="1"/>
</dbReference>
<dbReference type="InterPro" id="IPR008927">
    <property type="entry name" value="6-PGluconate_DH-like_C_sf"/>
</dbReference>
<dbReference type="InterPro" id="IPR029154">
    <property type="entry name" value="HIBADH-like_NADP-bd"/>
</dbReference>
<comment type="pathway">
    <text evidence="1">Amino-acid degradation; L-valine degradation.</text>
</comment>
<dbReference type="EMBL" id="KB456269">
    <property type="protein sequence ID" value="EMF09699.1"/>
    <property type="molecule type" value="Genomic_DNA"/>
</dbReference>
<feature type="domain" description="3-hydroxyisobutyrate dehydrogenase-like NAD-binding" evidence="9">
    <location>
        <begin position="219"/>
        <end position="344"/>
    </location>
</feature>
<dbReference type="GO" id="GO:0008442">
    <property type="term" value="F:3-hydroxyisobutyrate dehydrogenase activity"/>
    <property type="evidence" value="ECO:0007669"/>
    <property type="project" value="UniProtKB-EC"/>
</dbReference>
<dbReference type="GO" id="GO:0006574">
    <property type="term" value="P:L-valine catabolic process"/>
    <property type="evidence" value="ECO:0007669"/>
    <property type="project" value="TreeGrafter"/>
</dbReference>